<evidence type="ECO:0000256" key="3">
    <source>
        <dbReference type="ARBA" id="ARBA00023015"/>
    </source>
</evidence>
<keyword evidence="8" id="KW-1185">Reference proteome</keyword>
<dbReference type="Gene3D" id="1.10.1660.10">
    <property type="match status" value="1"/>
</dbReference>
<keyword evidence="3" id="KW-0805">Transcription regulation</keyword>
<dbReference type="Proteomes" id="UP000321548">
    <property type="component" value="Unassembled WGS sequence"/>
</dbReference>
<dbReference type="CDD" id="cd01108">
    <property type="entry name" value="HTH_CueR"/>
    <property type="match status" value="1"/>
</dbReference>
<evidence type="ECO:0000256" key="4">
    <source>
        <dbReference type="ARBA" id="ARBA00023125"/>
    </source>
</evidence>
<name>A0A5C8NYK7_9BURK</name>
<evidence type="ECO:0000256" key="1">
    <source>
        <dbReference type="ARBA" id="ARBA00004496"/>
    </source>
</evidence>
<sequence length="134" mass="14829">MNIGQAAHATGVSAKMIRHYEEIGLLPAAQRSFSGYRQFSNTDLHTLRFVRQARQLGFGMDQIRTLLDLWRDQSRPSAEVKALAESHIVELDERIAELRRMRATLASLAHACHGDHRPDCPILDGLAGDGAASP</sequence>
<dbReference type="NCBIfam" id="TIGR02044">
    <property type="entry name" value="CueR"/>
    <property type="match status" value="1"/>
</dbReference>
<dbReference type="InterPro" id="IPR009061">
    <property type="entry name" value="DNA-bd_dom_put_sf"/>
</dbReference>
<dbReference type="SUPFAM" id="SSF46955">
    <property type="entry name" value="Putative DNA-binding domain"/>
    <property type="match status" value="1"/>
</dbReference>
<dbReference type="GO" id="GO:0005737">
    <property type="term" value="C:cytoplasm"/>
    <property type="evidence" value="ECO:0007669"/>
    <property type="project" value="UniProtKB-SubCell"/>
</dbReference>
<accession>A0A5C8NYK7</accession>
<dbReference type="EMBL" id="VDUY01000003">
    <property type="protein sequence ID" value="TXL66427.1"/>
    <property type="molecule type" value="Genomic_DNA"/>
</dbReference>
<keyword evidence="4" id="KW-0238">DNA-binding</keyword>
<evidence type="ECO:0000313" key="8">
    <source>
        <dbReference type="Proteomes" id="UP000321548"/>
    </source>
</evidence>
<evidence type="ECO:0000256" key="2">
    <source>
        <dbReference type="ARBA" id="ARBA00022490"/>
    </source>
</evidence>
<evidence type="ECO:0000313" key="7">
    <source>
        <dbReference type="EMBL" id="TXL66427.1"/>
    </source>
</evidence>
<dbReference type="PRINTS" id="PR00040">
    <property type="entry name" value="HTHMERR"/>
</dbReference>
<feature type="domain" description="HTH merR-type" evidence="6">
    <location>
        <begin position="1"/>
        <end position="69"/>
    </location>
</feature>
<keyword evidence="5" id="KW-0804">Transcription</keyword>
<dbReference type="GO" id="GO:0005507">
    <property type="term" value="F:copper ion binding"/>
    <property type="evidence" value="ECO:0007669"/>
    <property type="project" value="InterPro"/>
</dbReference>
<dbReference type="GO" id="GO:0003677">
    <property type="term" value="F:DNA binding"/>
    <property type="evidence" value="ECO:0007669"/>
    <property type="project" value="UniProtKB-KW"/>
</dbReference>
<keyword evidence="2" id="KW-0963">Cytoplasm</keyword>
<dbReference type="RefSeq" id="WP_147704339.1">
    <property type="nucleotide sequence ID" value="NZ_VDUY01000003.1"/>
</dbReference>
<dbReference type="PANTHER" id="PTHR30204:SF94">
    <property type="entry name" value="HEAVY METAL-DEPENDENT TRANSCRIPTIONAL REGULATOR HI_0293-RELATED"/>
    <property type="match status" value="1"/>
</dbReference>
<reference evidence="7 8" key="1">
    <citation type="submission" date="2019-06" db="EMBL/GenBank/DDBJ databases">
        <title>Quisquiliibacterium sp. nov., isolated from a maize field.</title>
        <authorList>
            <person name="Lin S.-Y."/>
            <person name="Tsai C.-F."/>
            <person name="Young C.-C."/>
        </authorList>
    </citation>
    <scope>NUCLEOTIDE SEQUENCE [LARGE SCALE GENOMIC DNA]</scope>
    <source>
        <strain evidence="7 8">CC-CFT501</strain>
    </source>
</reference>
<dbReference type="InterPro" id="IPR015358">
    <property type="entry name" value="Tscrpt_reg_MerR_DNA-bd"/>
</dbReference>
<dbReference type="PROSITE" id="PS00552">
    <property type="entry name" value="HTH_MERR_1"/>
    <property type="match status" value="1"/>
</dbReference>
<dbReference type="InterPro" id="IPR011789">
    <property type="entry name" value="CueR"/>
</dbReference>
<dbReference type="Pfam" id="PF00376">
    <property type="entry name" value="MerR"/>
    <property type="match status" value="1"/>
</dbReference>
<dbReference type="AlphaFoldDB" id="A0A5C8NYK7"/>
<gene>
    <name evidence="7" type="primary">cueR</name>
    <name evidence="7" type="ORF">FHP08_07390</name>
</gene>
<comment type="caution">
    <text evidence="7">The sequence shown here is derived from an EMBL/GenBank/DDBJ whole genome shotgun (WGS) entry which is preliminary data.</text>
</comment>
<dbReference type="SMART" id="SM00422">
    <property type="entry name" value="HTH_MERR"/>
    <property type="match status" value="1"/>
</dbReference>
<dbReference type="InterPro" id="IPR000551">
    <property type="entry name" value="MerR-type_HTH_dom"/>
</dbReference>
<dbReference type="PROSITE" id="PS50937">
    <property type="entry name" value="HTH_MERR_2"/>
    <property type="match status" value="1"/>
</dbReference>
<dbReference type="GO" id="GO:0045893">
    <property type="term" value="P:positive regulation of DNA-templated transcription"/>
    <property type="evidence" value="ECO:0007669"/>
    <property type="project" value="InterPro"/>
</dbReference>
<evidence type="ECO:0000256" key="5">
    <source>
        <dbReference type="ARBA" id="ARBA00023163"/>
    </source>
</evidence>
<protein>
    <submittedName>
        <fullName evidence="7">Cu(I)-responsive transcriptional regulator</fullName>
    </submittedName>
</protein>
<dbReference type="Pfam" id="PF09278">
    <property type="entry name" value="MerR-DNA-bind"/>
    <property type="match status" value="1"/>
</dbReference>
<dbReference type="InterPro" id="IPR047057">
    <property type="entry name" value="MerR_fam"/>
</dbReference>
<dbReference type="GO" id="GO:0003700">
    <property type="term" value="F:DNA-binding transcription factor activity"/>
    <property type="evidence" value="ECO:0007669"/>
    <property type="project" value="InterPro"/>
</dbReference>
<organism evidence="7 8">
    <name type="scientific">Zeimonas arvi</name>
    <dbReference type="NCBI Taxonomy" id="2498847"/>
    <lineage>
        <taxon>Bacteria</taxon>
        <taxon>Pseudomonadati</taxon>
        <taxon>Pseudomonadota</taxon>
        <taxon>Betaproteobacteria</taxon>
        <taxon>Burkholderiales</taxon>
        <taxon>Burkholderiaceae</taxon>
        <taxon>Zeimonas</taxon>
    </lineage>
</organism>
<evidence type="ECO:0000259" key="6">
    <source>
        <dbReference type="PROSITE" id="PS50937"/>
    </source>
</evidence>
<dbReference type="OrthoDB" id="9808480at2"/>
<dbReference type="PANTHER" id="PTHR30204">
    <property type="entry name" value="REDOX-CYCLING DRUG-SENSING TRANSCRIPTIONAL ACTIVATOR SOXR"/>
    <property type="match status" value="1"/>
</dbReference>
<proteinExistence type="predicted"/>
<comment type="subcellular location">
    <subcellularLocation>
        <location evidence="1">Cytoplasm</location>
    </subcellularLocation>
</comment>